<gene>
    <name evidence="2" type="ORF">LMK00_08610</name>
</gene>
<organism evidence="2 3">
    <name type="scientific">Lactococcus formosensis</name>
    <dbReference type="NCBI Taxonomy" id="1281486"/>
    <lineage>
        <taxon>Bacteria</taxon>
        <taxon>Bacillati</taxon>
        <taxon>Bacillota</taxon>
        <taxon>Bacilli</taxon>
        <taxon>Lactobacillales</taxon>
        <taxon>Streptococcaceae</taxon>
        <taxon>Lactococcus</taxon>
    </lineage>
</organism>
<dbReference type="Proteomes" id="UP001056730">
    <property type="component" value="Chromosome"/>
</dbReference>
<protein>
    <submittedName>
        <fullName evidence="2">EAL domain-containing protein</fullName>
    </submittedName>
</protein>
<name>A0A9Q9D6G9_9LACT</name>
<dbReference type="SUPFAM" id="SSF141868">
    <property type="entry name" value="EAL domain-like"/>
    <property type="match status" value="1"/>
</dbReference>
<dbReference type="EMBL" id="CP086395">
    <property type="protein sequence ID" value="USJ19886.1"/>
    <property type="molecule type" value="Genomic_DNA"/>
</dbReference>
<feature type="domain" description="EAL" evidence="1">
    <location>
        <begin position="1"/>
        <end position="235"/>
    </location>
</feature>
<evidence type="ECO:0000259" key="1">
    <source>
        <dbReference type="PROSITE" id="PS50883"/>
    </source>
</evidence>
<accession>A0A9Q9D6G9</accession>
<dbReference type="KEGG" id="lfo:LMK00_08610"/>
<dbReference type="AlphaFoldDB" id="A0A9Q9D6G9"/>
<proteinExistence type="predicted"/>
<evidence type="ECO:0000313" key="2">
    <source>
        <dbReference type="EMBL" id="USJ19886.1"/>
    </source>
</evidence>
<dbReference type="InterPro" id="IPR001633">
    <property type="entry name" value="EAL_dom"/>
</dbReference>
<dbReference type="PROSITE" id="PS50883">
    <property type="entry name" value="EAL"/>
    <property type="match status" value="1"/>
</dbReference>
<dbReference type="Pfam" id="PF00563">
    <property type="entry name" value="EAL"/>
    <property type="match status" value="1"/>
</dbReference>
<dbReference type="RefSeq" id="WP_252175293.1">
    <property type="nucleotide sequence ID" value="NZ_CP086395.1"/>
</dbReference>
<reference evidence="2" key="1">
    <citation type="journal article" date="2022" name="Front. Microbiol.">
        <title>Feed Insects as a Reservoir of Granadaene-Producing Lactococci.</title>
        <authorList>
            <person name="Neuzil-Bunesova V."/>
            <person name="Ramirez Garcia A."/>
            <person name="Modrackova N."/>
            <person name="Makovska M."/>
            <person name="Sabolova M."/>
            <person name="Sproer C."/>
            <person name="Bunk B."/>
            <person name="Blom J."/>
            <person name="Schwab C."/>
        </authorList>
    </citation>
    <scope>NUCLEOTIDE SEQUENCE</scope>
    <source>
        <strain evidence="2">I4/6O</strain>
    </source>
</reference>
<evidence type="ECO:0000313" key="3">
    <source>
        <dbReference type="Proteomes" id="UP001056730"/>
    </source>
</evidence>
<sequence>MTQDNIVEILRNICFFRQKIFTWSKCGQEEYELLLRGKIEGKYIFPEQLFEEVMVNQELHTLYIRKISKILHELCEKDNAIYSLNIDYQELFYPETIEFLKAFKYKEKLKIELTERIPLYRNNNYSELVPREIIKKIKEMGYDIVLDDFLLGINSLGSLIVLVPFITRIKLSVLEIKDFVESEKLFDYLLAIEAIVKQFEKEIVIEGVEDKDLLQSFPKEWKQQSYYYSIPHKFY</sequence>
<dbReference type="InterPro" id="IPR035919">
    <property type="entry name" value="EAL_sf"/>
</dbReference>
<dbReference type="Gene3D" id="3.20.20.450">
    <property type="entry name" value="EAL domain"/>
    <property type="match status" value="1"/>
</dbReference>